<reference evidence="1" key="1">
    <citation type="journal article" date="2020" name="J Insects Food Feed">
        <title>The yellow mealworm (Tenebrio molitor) genome: a resource for the emerging insects as food and feed industry.</title>
        <authorList>
            <person name="Eriksson T."/>
            <person name="Andere A."/>
            <person name="Kelstrup H."/>
            <person name="Emery V."/>
            <person name="Picard C."/>
        </authorList>
    </citation>
    <scope>NUCLEOTIDE SEQUENCE</scope>
    <source>
        <strain evidence="1">Stoneville</strain>
        <tissue evidence="1">Whole head</tissue>
    </source>
</reference>
<protein>
    <submittedName>
        <fullName evidence="1">Uncharacterized protein</fullName>
    </submittedName>
</protein>
<organism evidence="1 2">
    <name type="scientific">Tenebrio molitor</name>
    <name type="common">Yellow mealworm beetle</name>
    <dbReference type="NCBI Taxonomy" id="7067"/>
    <lineage>
        <taxon>Eukaryota</taxon>
        <taxon>Metazoa</taxon>
        <taxon>Ecdysozoa</taxon>
        <taxon>Arthropoda</taxon>
        <taxon>Hexapoda</taxon>
        <taxon>Insecta</taxon>
        <taxon>Pterygota</taxon>
        <taxon>Neoptera</taxon>
        <taxon>Endopterygota</taxon>
        <taxon>Coleoptera</taxon>
        <taxon>Polyphaga</taxon>
        <taxon>Cucujiformia</taxon>
        <taxon>Tenebrionidae</taxon>
        <taxon>Tenebrio</taxon>
    </lineage>
</organism>
<reference evidence="1" key="2">
    <citation type="submission" date="2021-08" db="EMBL/GenBank/DDBJ databases">
        <authorList>
            <person name="Eriksson T."/>
        </authorList>
    </citation>
    <scope>NUCLEOTIDE SEQUENCE</scope>
    <source>
        <strain evidence="1">Stoneville</strain>
        <tissue evidence="1">Whole head</tissue>
    </source>
</reference>
<accession>A0A8J6HRT6</accession>
<name>A0A8J6HRT6_TENMO</name>
<proteinExistence type="predicted"/>
<dbReference type="EMBL" id="JABDTM020014298">
    <property type="protein sequence ID" value="KAH0819544.1"/>
    <property type="molecule type" value="Genomic_DNA"/>
</dbReference>
<sequence length="290" mass="31951">MKLRDHLSGEELSFCFRWDRVFTEHRGQALSAPLCIREIRRMLGQYSPLSTYQVPSAPILTVPIPNLPVTGAEKASAAPSLGGNTGKVEANIGCERRVATSGSVSRADWSVDPRGGPTVATKDYPIPLGLAIPPRRIYGILPIARPSIISASVMPSSISRVQIFLRSPPPPKRATTSWGARNDTEIRGFRARKIRFIWRTTVSRAAYTDISEMMDAVVSSASTSFRIIPPVAKGQCSGVTHRDCSRTKKKNPSAPIVYLRVRELRTALGRPPRHLFTSPWRFCKDATSTN</sequence>
<evidence type="ECO:0000313" key="1">
    <source>
        <dbReference type="EMBL" id="KAH0819544.1"/>
    </source>
</evidence>
<gene>
    <name evidence="1" type="ORF">GEV33_003247</name>
</gene>
<dbReference type="Proteomes" id="UP000719412">
    <property type="component" value="Unassembled WGS sequence"/>
</dbReference>
<dbReference type="AlphaFoldDB" id="A0A8J6HRT6"/>
<keyword evidence="2" id="KW-1185">Reference proteome</keyword>
<evidence type="ECO:0000313" key="2">
    <source>
        <dbReference type="Proteomes" id="UP000719412"/>
    </source>
</evidence>
<comment type="caution">
    <text evidence="1">The sequence shown here is derived from an EMBL/GenBank/DDBJ whole genome shotgun (WGS) entry which is preliminary data.</text>
</comment>